<proteinExistence type="predicted"/>
<evidence type="ECO:0000256" key="4">
    <source>
        <dbReference type="ARBA" id="ARBA00023136"/>
    </source>
</evidence>
<feature type="domain" description="NfeD-like C-terminal" evidence="6">
    <location>
        <begin position="92"/>
        <end position="147"/>
    </location>
</feature>
<evidence type="ECO:0000313" key="7">
    <source>
        <dbReference type="EMBL" id="AXF75377.1"/>
    </source>
</evidence>
<accession>A0A0M2KDZ2</accession>
<evidence type="ECO:0000313" key="9">
    <source>
        <dbReference type="Proteomes" id="UP000033924"/>
    </source>
</evidence>
<dbReference type="PATRIC" id="fig|65700.7.peg.2249"/>
<reference evidence="7 10" key="2">
    <citation type="submission" date="2016-01" db="EMBL/GenBank/DDBJ databases">
        <authorList>
            <person name="Oliw E.H."/>
        </authorList>
    </citation>
    <scope>NUCLEOTIDE SEQUENCE [LARGE SCALE GENOMIC DNA]</scope>
    <source>
        <strain evidence="7 10">MDcuke</strain>
    </source>
</reference>
<evidence type="ECO:0000313" key="8">
    <source>
        <dbReference type="EMBL" id="KKF35517.1"/>
    </source>
</evidence>
<evidence type="ECO:0000256" key="3">
    <source>
        <dbReference type="ARBA" id="ARBA00022989"/>
    </source>
</evidence>
<evidence type="ECO:0000259" key="6">
    <source>
        <dbReference type="Pfam" id="PF01957"/>
    </source>
</evidence>
<protein>
    <submittedName>
        <fullName evidence="8">Membrane protein</fullName>
    </submittedName>
    <submittedName>
        <fullName evidence="7">NfeD family protein</fullName>
    </submittedName>
</protein>
<gene>
    <name evidence="7" type="ORF">AV903_03475</name>
    <name evidence="8" type="ORF">SY86_08895</name>
</gene>
<keyword evidence="3 5" id="KW-1133">Transmembrane helix</keyword>
<comment type="subcellular location">
    <subcellularLocation>
        <location evidence="1">Membrane</location>
        <topology evidence="1">Multi-pass membrane protein</topology>
    </subcellularLocation>
</comment>
<reference evidence="8 9" key="1">
    <citation type="submission" date="2015-01" db="EMBL/GenBank/DDBJ databases">
        <title>Erwinia tracheiphila.</title>
        <authorList>
            <person name="Shapiro L.R."/>
        </authorList>
    </citation>
    <scope>NUCLEOTIDE SEQUENCE [LARGE SCALE GENOMIC DNA]</scope>
    <source>
        <strain evidence="8 9">BuffGH</strain>
    </source>
</reference>
<name>A0A0M2KDZ2_9GAMM</name>
<dbReference type="PANTHER" id="PTHR33507:SF3">
    <property type="entry name" value="INNER MEMBRANE PROTEIN YBBJ"/>
    <property type="match status" value="1"/>
</dbReference>
<keyword evidence="2 5" id="KW-0812">Transmembrane</keyword>
<dbReference type="EMBL" id="JXNU01000003">
    <property type="protein sequence ID" value="KKF35517.1"/>
    <property type="molecule type" value="Genomic_DNA"/>
</dbReference>
<evidence type="ECO:0000256" key="2">
    <source>
        <dbReference type="ARBA" id="ARBA00022692"/>
    </source>
</evidence>
<keyword evidence="4 5" id="KW-0472">Membrane</keyword>
<evidence type="ECO:0000313" key="10">
    <source>
        <dbReference type="Proteomes" id="UP000264980"/>
    </source>
</evidence>
<dbReference type="SUPFAM" id="SSF141322">
    <property type="entry name" value="NfeD domain-like"/>
    <property type="match status" value="1"/>
</dbReference>
<evidence type="ECO:0000256" key="5">
    <source>
        <dbReference type="SAM" id="Phobius"/>
    </source>
</evidence>
<feature type="transmembrane region" description="Helical" evidence="5">
    <location>
        <begin position="55"/>
        <end position="75"/>
    </location>
</feature>
<dbReference type="EMBL" id="CP013970">
    <property type="protein sequence ID" value="AXF75377.1"/>
    <property type="molecule type" value="Genomic_DNA"/>
</dbReference>
<dbReference type="InterPro" id="IPR002810">
    <property type="entry name" value="NfeD-like_C"/>
</dbReference>
<dbReference type="Pfam" id="PF01957">
    <property type="entry name" value="NfeD"/>
    <property type="match status" value="1"/>
</dbReference>
<evidence type="ECO:0000256" key="1">
    <source>
        <dbReference type="ARBA" id="ARBA00004141"/>
    </source>
</evidence>
<dbReference type="Gene3D" id="2.40.50.140">
    <property type="entry name" value="Nucleic acid-binding proteins"/>
    <property type="match status" value="1"/>
</dbReference>
<dbReference type="InterPro" id="IPR052165">
    <property type="entry name" value="Membrane_assoc_protease"/>
</dbReference>
<sequence>MTGELLANPWLLWLALGCLLLAAEMLGAGGYLLWSGVAALLVSFLVWLLPVTWEWQGISFALLTIISALAWYHWLKRRYHFEPRASLNQRGHQYSGRKFTLEHALIDGIGHVKIDDGSWRVQAKEDYPAGTKVVVVTVEGITLQIERSI</sequence>
<dbReference type="STRING" id="65700.SY86_08895"/>
<organism evidence="8 9">
    <name type="scientific">Erwinia tracheiphila</name>
    <dbReference type="NCBI Taxonomy" id="65700"/>
    <lineage>
        <taxon>Bacteria</taxon>
        <taxon>Pseudomonadati</taxon>
        <taxon>Pseudomonadota</taxon>
        <taxon>Gammaproteobacteria</taxon>
        <taxon>Enterobacterales</taxon>
        <taxon>Erwiniaceae</taxon>
        <taxon>Erwinia</taxon>
    </lineage>
</organism>
<feature type="transmembrane region" description="Helical" evidence="5">
    <location>
        <begin position="6"/>
        <end position="23"/>
    </location>
</feature>
<dbReference type="Proteomes" id="UP000264980">
    <property type="component" value="Chromosome"/>
</dbReference>
<dbReference type="AlphaFoldDB" id="A0A0M2KDZ2"/>
<dbReference type="GO" id="GO:0005886">
    <property type="term" value="C:plasma membrane"/>
    <property type="evidence" value="ECO:0007669"/>
    <property type="project" value="TreeGrafter"/>
</dbReference>
<dbReference type="RefSeq" id="WP_016192229.1">
    <property type="nucleotide sequence ID" value="NZ_CP013970.1"/>
</dbReference>
<keyword evidence="9" id="KW-1185">Reference proteome</keyword>
<dbReference type="PANTHER" id="PTHR33507">
    <property type="entry name" value="INNER MEMBRANE PROTEIN YBBJ"/>
    <property type="match status" value="1"/>
</dbReference>
<feature type="transmembrane region" description="Helical" evidence="5">
    <location>
        <begin position="30"/>
        <end position="49"/>
    </location>
</feature>
<dbReference type="InterPro" id="IPR012340">
    <property type="entry name" value="NA-bd_OB-fold"/>
</dbReference>
<dbReference type="Proteomes" id="UP000033924">
    <property type="component" value="Unassembled WGS sequence"/>
</dbReference>